<evidence type="ECO:0000256" key="3">
    <source>
        <dbReference type="ARBA" id="ARBA00022692"/>
    </source>
</evidence>
<dbReference type="InterPro" id="IPR039859">
    <property type="entry name" value="PFA4/ZDH16/20/ERF2-like"/>
</dbReference>
<name>A0A1E7F6B8_9STRA</name>
<gene>
    <name evidence="10" type="ORF">FRACYDRAFT_209903</name>
</gene>
<dbReference type="GO" id="GO:0006612">
    <property type="term" value="P:protein targeting to membrane"/>
    <property type="evidence" value="ECO:0007669"/>
    <property type="project" value="TreeGrafter"/>
</dbReference>
<evidence type="ECO:0000256" key="4">
    <source>
        <dbReference type="ARBA" id="ARBA00022989"/>
    </source>
</evidence>
<evidence type="ECO:0000256" key="6">
    <source>
        <dbReference type="ARBA" id="ARBA00023315"/>
    </source>
</evidence>
<comment type="subcellular location">
    <subcellularLocation>
        <location evidence="1">Membrane</location>
        <topology evidence="1">Multi-pass membrane protein</topology>
    </subcellularLocation>
</comment>
<evidence type="ECO:0000256" key="7">
    <source>
        <dbReference type="RuleBase" id="RU079119"/>
    </source>
</evidence>
<dbReference type="EMBL" id="KV784361">
    <property type="protein sequence ID" value="OEU13731.1"/>
    <property type="molecule type" value="Genomic_DNA"/>
</dbReference>
<dbReference type="InParanoid" id="A0A1E7F6B8"/>
<feature type="domain" description="Palmitoyltransferase DHHC" evidence="9">
    <location>
        <begin position="68"/>
        <end position="216"/>
    </location>
</feature>
<organism evidence="10 11">
    <name type="scientific">Fragilariopsis cylindrus CCMP1102</name>
    <dbReference type="NCBI Taxonomy" id="635003"/>
    <lineage>
        <taxon>Eukaryota</taxon>
        <taxon>Sar</taxon>
        <taxon>Stramenopiles</taxon>
        <taxon>Ochrophyta</taxon>
        <taxon>Bacillariophyta</taxon>
        <taxon>Bacillariophyceae</taxon>
        <taxon>Bacillariophycidae</taxon>
        <taxon>Bacillariales</taxon>
        <taxon>Bacillariaceae</taxon>
        <taxon>Fragilariopsis</taxon>
    </lineage>
</organism>
<keyword evidence="11" id="KW-1185">Reference proteome</keyword>
<evidence type="ECO:0000256" key="5">
    <source>
        <dbReference type="ARBA" id="ARBA00023136"/>
    </source>
</evidence>
<dbReference type="OrthoDB" id="5977743at2759"/>
<keyword evidence="5 7" id="KW-0472">Membrane</keyword>
<feature type="region of interest" description="Disordered" evidence="8">
    <location>
        <begin position="234"/>
        <end position="270"/>
    </location>
</feature>
<dbReference type="Pfam" id="PF01529">
    <property type="entry name" value="DHHC"/>
    <property type="match status" value="1"/>
</dbReference>
<keyword evidence="6 7" id="KW-0012">Acyltransferase</keyword>
<evidence type="ECO:0000256" key="1">
    <source>
        <dbReference type="ARBA" id="ARBA00004141"/>
    </source>
</evidence>
<feature type="compositionally biased region" description="Polar residues" evidence="8">
    <location>
        <begin position="312"/>
        <end position="351"/>
    </location>
</feature>
<dbReference type="FunCoup" id="A0A1E7F6B8">
    <property type="interactions" value="9"/>
</dbReference>
<comment type="domain">
    <text evidence="7">The DHHC domain is required for palmitoyltransferase activity.</text>
</comment>
<dbReference type="PANTHER" id="PTHR22883:SF445">
    <property type="entry name" value="PALMITOYLTRANSFERASE"/>
    <property type="match status" value="1"/>
</dbReference>
<feature type="transmembrane region" description="Helical" evidence="7">
    <location>
        <begin position="115"/>
        <end position="138"/>
    </location>
</feature>
<keyword evidence="4 7" id="KW-1133">Transmembrane helix</keyword>
<feature type="transmembrane region" description="Helical" evidence="7">
    <location>
        <begin position="21"/>
        <end position="40"/>
    </location>
</feature>
<dbReference type="GO" id="GO:0016020">
    <property type="term" value="C:membrane"/>
    <property type="evidence" value="ECO:0007669"/>
    <property type="project" value="UniProtKB-SubCell"/>
</dbReference>
<reference evidence="10 11" key="1">
    <citation type="submission" date="2016-09" db="EMBL/GenBank/DDBJ databases">
        <title>Extensive genetic diversity and differential bi-allelic expression allows diatom success in the polar Southern Ocean.</title>
        <authorList>
            <consortium name="DOE Joint Genome Institute"/>
            <person name="Mock T."/>
            <person name="Otillar R.P."/>
            <person name="Strauss J."/>
            <person name="Dupont C."/>
            <person name="Frickenhaus S."/>
            <person name="Maumus F."/>
            <person name="Mcmullan M."/>
            <person name="Sanges R."/>
            <person name="Schmutz J."/>
            <person name="Toseland A."/>
            <person name="Valas R."/>
            <person name="Veluchamy A."/>
            <person name="Ward B.J."/>
            <person name="Allen A."/>
            <person name="Barry K."/>
            <person name="Falciatore A."/>
            <person name="Ferrante M."/>
            <person name="Fortunato A.E."/>
            <person name="Gloeckner G."/>
            <person name="Gruber A."/>
            <person name="Hipkin R."/>
            <person name="Janech M."/>
            <person name="Kroth P."/>
            <person name="Leese F."/>
            <person name="Lindquist E."/>
            <person name="Lyon B.R."/>
            <person name="Martin J."/>
            <person name="Mayer C."/>
            <person name="Parker M."/>
            <person name="Quesneville H."/>
            <person name="Raymond J."/>
            <person name="Uhlig C."/>
            <person name="Valentin K.U."/>
            <person name="Worden A.Z."/>
            <person name="Armbrust E.V."/>
            <person name="Bowler C."/>
            <person name="Green B."/>
            <person name="Moulton V."/>
            <person name="Van Oosterhout C."/>
            <person name="Grigoriev I."/>
        </authorList>
    </citation>
    <scope>NUCLEOTIDE SEQUENCE [LARGE SCALE GENOMIC DNA]</scope>
    <source>
        <strain evidence="10 11">CCMP1102</strain>
    </source>
</reference>
<dbReference type="EC" id="2.3.1.225" evidence="7"/>
<dbReference type="PANTHER" id="PTHR22883">
    <property type="entry name" value="ZINC FINGER DHHC DOMAIN CONTAINING PROTEIN"/>
    <property type="match status" value="1"/>
</dbReference>
<feature type="compositionally biased region" description="Polar residues" evidence="8">
    <location>
        <begin position="242"/>
        <end position="262"/>
    </location>
</feature>
<accession>A0A1E7F6B8</accession>
<dbReference type="Proteomes" id="UP000095751">
    <property type="component" value="Unassembled WGS sequence"/>
</dbReference>
<keyword evidence="2 7" id="KW-0808">Transferase</keyword>
<keyword evidence="3 7" id="KW-0812">Transmembrane</keyword>
<dbReference type="GO" id="GO:0005794">
    <property type="term" value="C:Golgi apparatus"/>
    <property type="evidence" value="ECO:0007669"/>
    <property type="project" value="TreeGrafter"/>
</dbReference>
<sequence>MIILHFGVLQMYTTSPTISNLHGVMGVFVFLACFAAWAVANNSHPGKITAQSFRRYDHYPYDHLMFQSNVICQTTKLFKIPRSKFDRIKYNCIVPRYDHMCGWTHNTYGEENYRWFLIFLLNHVIMCFYGTYICYRLFYEEIKMKRLMDLAFFDRLTGETIKANYHIIFQYVFARRSLEVTFMLVTFVMGIALSCFLGYHVYITSRGQTTNENSKWGDIEGWYKKQQQQYRTAVQAGKDITKQSSKRNNSNNEDVSTDNTTILDEDVVDPGPIPKNIYDRGFVENWKDVFFPLSLRKDAHSRGGYTKESIAKQKQQASQRVENSSTTMRSSSVHTTESSPKNEQSSTTTRCSKPKDV</sequence>
<feature type="transmembrane region" description="Helical" evidence="7">
    <location>
        <begin position="180"/>
        <end position="202"/>
    </location>
</feature>
<comment type="catalytic activity">
    <reaction evidence="7">
        <text>L-cysteinyl-[protein] + hexadecanoyl-CoA = S-hexadecanoyl-L-cysteinyl-[protein] + CoA</text>
        <dbReference type="Rhea" id="RHEA:36683"/>
        <dbReference type="Rhea" id="RHEA-COMP:10131"/>
        <dbReference type="Rhea" id="RHEA-COMP:11032"/>
        <dbReference type="ChEBI" id="CHEBI:29950"/>
        <dbReference type="ChEBI" id="CHEBI:57287"/>
        <dbReference type="ChEBI" id="CHEBI:57379"/>
        <dbReference type="ChEBI" id="CHEBI:74151"/>
        <dbReference type="EC" id="2.3.1.225"/>
    </reaction>
</comment>
<evidence type="ECO:0000256" key="8">
    <source>
        <dbReference type="SAM" id="MobiDB-lite"/>
    </source>
</evidence>
<evidence type="ECO:0000259" key="9">
    <source>
        <dbReference type="Pfam" id="PF01529"/>
    </source>
</evidence>
<evidence type="ECO:0000313" key="10">
    <source>
        <dbReference type="EMBL" id="OEU13731.1"/>
    </source>
</evidence>
<feature type="region of interest" description="Disordered" evidence="8">
    <location>
        <begin position="304"/>
        <end position="357"/>
    </location>
</feature>
<comment type="similarity">
    <text evidence="7">Belongs to the DHHC palmitoyltransferase family.</text>
</comment>
<dbReference type="PROSITE" id="PS50216">
    <property type="entry name" value="DHHC"/>
    <property type="match status" value="1"/>
</dbReference>
<dbReference type="KEGG" id="fcy:FRACYDRAFT_209903"/>
<dbReference type="GO" id="GO:0005783">
    <property type="term" value="C:endoplasmic reticulum"/>
    <property type="evidence" value="ECO:0007669"/>
    <property type="project" value="TreeGrafter"/>
</dbReference>
<dbReference type="AlphaFoldDB" id="A0A1E7F6B8"/>
<proteinExistence type="inferred from homology"/>
<evidence type="ECO:0000313" key="11">
    <source>
        <dbReference type="Proteomes" id="UP000095751"/>
    </source>
</evidence>
<dbReference type="GO" id="GO:0019706">
    <property type="term" value="F:protein-cysteine S-palmitoyltransferase activity"/>
    <property type="evidence" value="ECO:0007669"/>
    <property type="project" value="UniProtKB-EC"/>
</dbReference>
<protein>
    <recommendedName>
        <fullName evidence="7">Palmitoyltransferase</fullName>
        <ecNumber evidence="7">2.3.1.225</ecNumber>
    </recommendedName>
</protein>
<dbReference type="InterPro" id="IPR001594">
    <property type="entry name" value="Palmitoyltrfase_DHHC"/>
</dbReference>
<evidence type="ECO:0000256" key="2">
    <source>
        <dbReference type="ARBA" id="ARBA00022679"/>
    </source>
</evidence>